<evidence type="ECO:0000256" key="7">
    <source>
        <dbReference type="ARBA" id="ARBA00023326"/>
    </source>
</evidence>
<protein>
    <submittedName>
        <fullName evidence="9">Esterase</fullName>
    </submittedName>
</protein>
<dbReference type="EMBL" id="CP046401">
    <property type="protein sequence ID" value="QGY45380.1"/>
    <property type="molecule type" value="Genomic_DNA"/>
</dbReference>
<proteinExistence type="predicted"/>
<dbReference type="AlphaFoldDB" id="A0A6I6JW74"/>
<evidence type="ECO:0000259" key="8">
    <source>
        <dbReference type="Pfam" id="PF08840"/>
    </source>
</evidence>
<reference evidence="9 10" key="1">
    <citation type="submission" date="2019-11" db="EMBL/GenBank/DDBJ databases">
        <authorList>
            <person name="Zheng R.K."/>
            <person name="Sun C.M."/>
        </authorList>
    </citation>
    <scope>NUCLEOTIDE SEQUENCE [LARGE SCALE GENOMIC DNA]</scope>
    <source>
        <strain evidence="9 10">WC007</strain>
    </source>
</reference>
<dbReference type="GO" id="GO:0045493">
    <property type="term" value="P:xylan catabolic process"/>
    <property type="evidence" value="ECO:0007669"/>
    <property type="project" value="UniProtKB-KW"/>
</dbReference>
<keyword evidence="4" id="KW-0732">Signal</keyword>
<sequence length="319" mass="35908">MKAVNENMLNKNLFFLVFILTSSFDSPAQNNMETVVFELDGYERSYKFYVPEDYSKSKTYPLVFVLHGGAGTANRMLRLTRARFNQLAARDGFIAVYPQGYEKSWNDGARDTFGVARNLNIDDIAYFKKVITDLDSKVNVDHRNIFVCGISNGGFMAQRLAFECSKKIKAIGVVAANLSVVQSQKKYPENPVPAIFINGTEDPLVPYNGGAVTVFRQKRGEIQSVEKTIEIWRDINGCTQTTQKNEFPDIDKNDACTAEKTVYQNQENPAQKVIAIKVTGGGHTWPGTQQYLPKRIVGNTNQDFNACDEIWSFFKSLIN</sequence>
<evidence type="ECO:0000313" key="9">
    <source>
        <dbReference type="EMBL" id="QGY45380.1"/>
    </source>
</evidence>
<comment type="subcellular location">
    <subcellularLocation>
        <location evidence="1">Secreted</location>
    </subcellularLocation>
</comment>
<keyword evidence="6" id="KW-0119">Carbohydrate metabolism</keyword>
<dbReference type="KEGG" id="mcos:GM418_17380"/>
<dbReference type="SUPFAM" id="SSF53474">
    <property type="entry name" value="alpha/beta-Hydrolases"/>
    <property type="match status" value="1"/>
</dbReference>
<organism evidence="9 10">
    <name type="scientific">Maribellus comscasis</name>
    <dbReference type="NCBI Taxonomy" id="2681766"/>
    <lineage>
        <taxon>Bacteria</taxon>
        <taxon>Pseudomonadati</taxon>
        <taxon>Bacteroidota</taxon>
        <taxon>Bacteroidia</taxon>
        <taxon>Marinilabiliales</taxon>
        <taxon>Prolixibacteraceae</taxon>
        <taxon>Maribellus</taxon>
    </lineage>
</organism>
<evidence type="ECO:0000256" key="5">
    <source>
        <dbReference type="ARBA" id="ARBA00022801"/>
    </source>
</evidence>
<dbReference type="InterPro" id="IPR043595">
    <property type="entry name" value="FaeB/C/D"/>
</dbReference>
<dbReference type="GO" id="GO:0005576">
    <property type="term" value="C:extracellular region"/>
    <property type="evidence" value="ECO:0007669"/>
    <property type="project" value="UniProtKB-SubCell"/>
</dbReference>
<name>A0A6I6JW74_9BACT</name>
<evidence type="ECO:0000256" key="1">
    <source>
        <dbReference type="ARBA" id="ARBA00004613"/>
    </source>
</evidence>
<evidence type="ECO:0000256" key="3">
    <source>
        <dbReference type="ARBA" id="ARBA00022651"/>
    </source>
</evidence>
<dbReference type="RefSeq" id="WP_158868524.1">
    <property type="nucleotide sequence ID" value="NZ_CP046401.1"/>
</dbReference>
<feature type="domain" description="BAAT/Acyl-CoA thioester hydrolase C-terminal" evidence="8">
    <location>
        <begin position="123"/>
        <end position="204"/>
    </location>
</feature>
<dbReference type="PANTHER" id="PTHR38050">
    <property type="match status" value="1"/>
</dbReference>
<dbReference type="Gene3D" id="3.40.50.1820">
    <property type="entry name" value="alpha/beta hydrolase"/>
    <property type="match status" value="1"/>
</dbReference>
<dbReference type="Pfam" id="PF08840">
    <property type="entry name" value="BAAT_C"/>
    <property type="match status" value="1"/>
</dbReference>
<evidence type="ECO:0000256" key="6">
    <source>
        <dbReference type="ARBA" id="ARBA00023277"/>
    </source>
</evidence>
<dbReference type="GO" id="GO:0030600">
    <property type="term" value="F:feruloyl esterase activity"/>
    <property type="evidence" value="ECO:0007669"/>
    <property type="project" value="InterPro"/>
</dbReference>
<keyword evidence="3" id="KW-0858">Xylan degradation</keyword>
<keyword evidence="10" id="KW-1185">Reference proteome</keyword>
<keyword evidence="5" id="KW-0378">Hydrolase</keyword>
<evidence type="ECO:0000256" key="4">
    <source>
        <dbReference type="ARBA" id="ARBA00022729"/>
    </source>
</evidence>
<dbReference type="PANTHER" id="PTHR38050:SF2">
    <property type="entry name" value="FERULOYL ESTERASE C-RELATED"/>
    <property type="match status" value="1"/>
</dbReference>
<keyword evidence="7" id="KW-0624">Polysaccharide degradation</keyword>
<gene>
    <name evidence="9" type="ORF">GM418_17380</name>
</gene>
<evidence type="ECO:0000256" key="2">
    <source>
        <dbReference type="ARBA" id="ARBA00022525"/>
    </source>
</evidence>
<evidence type="ECO:0000313" key="10">
    <source>
        <dbReference type="Proteomes" id="UP000428260"/>
    </source>
</evidence>
<dbReference type="InterPro" id="IPR014940">
    <property type="entry name" value="BAAT_C"/>
</dbReference>
<keyword evidence="2" id="KW-0964">Secreted</keyword>
<dbReference type="InterPro" id="IPR029058">
    <property type="entry name" value="AB_hydrolase_fold"/>
</dbReference>
<dbReference type="Proteomes" id="UP000428260">
    <property type="component" value="Chromosome"/>
</dbReference>
<accession>A0A6I6JW74</accession>